<feature type="compositionally biased region" description="Low complexity" evidence="1">
    <location>
        <begin position="966"/>
        <end position="979"/>
    </location>
</feature>
<dbReference type="Proteomes" id="UP001303222">
    <property type="component" value="Unassembled WGS sequence"/>
</dbReference>
<feature type="compositionally biased region" description="Polar residues" evidence="1">
    <location>
        <begin position="587"/>
        <end position="606"/>
    </location>
</feature>
<feature type="compositionally biased region" description="Basic and acidic residues" evidence="1">
    <location>
        <begin position="337"/>
        <end position="354"/>
    </location>
</feature>
<feature type="compositionally biased region" description="Basic and acidic residues" evidence="1">
    <location>
        <begin position="557"/>
        <end position="566"/>
    </location>
</feature>
<feature type="region of interest" description="Disordered" evidence="1">
    <location>
        <begin position="698"/>
        <end position="808"/>
    </location>
</feature>
<feature type="region of interest" description="Disordered" evidence="1">
    <location>
        <begin position="299"/>
        <end position="416"/>
    </location>
</feature>
<feature type="region of interest" description="Disordered" evidence="1">
    <location>
        <begin position="1088"/>
        <end position="1283"/>
    </location>
</feature>
<protein>
    <submittedName>
        <fullName evidence="2">Uncharacterized protein</fullName>
    </submittedName>
</protein>
<feature type="compositionally biased region" description="Polar residues" evidence="1">
    <location>
        <begin position="1011"/>
        <end position="1027"/>
    </location>
</feature>
<proteinExistence type="predicted"/>
<feature type="compositionally biased region" description="Polar residues" evidence="1">
    <location>
        <begin position="142"/>
        <end position="159"/>
    </location>
</feature>
<dbReference type="EMBL" id="MU859126">
    <property type="protein sequence ID" value="KAK3952317.1"/>
    <property type="molecule type" value="Genomic_DNA"/>
</dbReference>
<feature type="compositionally biased region" description="Polar residues" evidence="1">
    <location>
        <begin position="355"/>
        <end position="375"/>
    </location>
</feature>
<feature type="region of interest" description="Disordered" evidence="1">
    <location>
        <begin position="441"/>
        <end position="677"/>
    </location>
</feature>
<feature type="compositionally biased region" description="Basic and acidic residues" evidence="1">
    <location>
        <begin position="441"/>
        <end position="468"/>
    </location>
</feature>
<feature type="compositionally biased region" description="Polar residues" evidence="1">
    <location>
        <begin position="17"/>
        <end position="36"/>
    </location>
</feature>
<reference evidence="2" key="1">
    <citation type="journal article" date="2023" name="Mol. Phylogenet. Evol.">
        <title>Genome-scale phylogeny and comparative genomics of the fungal order Sordariales.</title>
        <authorList>
            <person name="Hensen N."/>
            <person name="Bonometti L."/>
            <person name="Westerberg I."/>
            <person name="Brannstrom I.O."/>
            <person name="Guillou S."/>
            <person name="Cros-Aarteil S."/>
            <person name="Calhoun S."/>
            <person name="Haridas S."/>
            <person name="Kuo A."/>
            <person name="Mondo S."/>
            <person name="Pangilinan J."/>
            <person name="Riley R."/>
            <person name="LaButti K."/>
            <person name="Andreopoulos B."/>
            <person name="Lipzen A."/>
            <person name="Chen C."/>
            <person name="Yan M."/>
            <person name="Daum C."/>
            <person name="Ng V."/>
            <person name="Clum A."/>
            <person name="Steindorff A."/>
            <person name="Ohm R.A."/>
            <person name="Martin F."/>
            <person name="Silar P."/>
            <person name="Natvig D.O."/>
            <person name="Lalanne C."/>
            <person name="Gautier V."/>
            <person name="Ament-Velasquez S.L."/>
            <person name="Kruys A."/>
            <person name="Hutchinson M.I."/>
            <person name="Powell A.J."/>
            <person name="Barry K."/>
            <person name="Miller A.N."/>
            <person name="Grigoriev I.V."/>
            <person name="Debuchy R."/>
            <person name="Gladieux P."/>
            <person name="Hiltunen Thoren M."/>
            <person name="Johannesson H."/>
        </authorList>
    </citation>
    <scope>NUCLEOTIDE SEQUENCE</scope>
    <source>
        <strain evidence="2">CBS 626.80</strain>
    </source>
</reference>
<gene>
    <name evidence="2" type="ORF">QBC32DRAFT_341682</name>
</gene>
<feature type="compositionally biased region" description="Basic and acidic residues" evidence="1">
    <location>
        <begin position="37"/>
        <end position="51"/>
    </location>
</feature>
<feature type="compositionally biased region" description="Basic and acidic residues" evidence="1">
    <location>
        <begin position="199"/>
        <end position="209"/>
    </location>
</feature>
<comment type="caution">
    <text evidence="2">The sequence shown here is derived from an EMBL/GenBank/DDBJ whole genome shotgun (WGS) entry which is preliminary data.</text>
</comment>
<feature type="compositionally biased region" description="Basic and acidic residues" evidence="1">
    <location>
        <begin position="911"/>
        <end position="921"/>
    </location>
</feature>
<name>A0AAN6NYN2_9PEZI</name>
<evidence type="ECO:0000256" key="1">
    <source>
        <dbReference type="SAM" id="MobiDB-lite"/>
    </source>
</evidence>
<sequence>MATTHRENLPGAYPESNPATPNEQGLAPQNQSYTQAHDQRNKLHMSADPRSHFRRRSSGEVEAFGGGYYDHGNDPTMFNSTHPRVSMVPVPHHTSPLKNTDREPAFGGHHEYTFSKPVPTTAKEQAFRQVDSRPEARRESEATSSQGADEQLSNLGVKSSNDDSTSHPSDTSGAAPYWGDLPKASSQGGIYNTVTGHGSARDDHDEHHHLPQRSAQDSDDRLHITGLGTDVPSGGVYNTVAGHGSNDEESRRHLEDSNNNNNNLKVNIPEPGHGGGATINSTDAVFDAPLAAVPEHRPLASDDFSQTPSNGPDAGTATGTDRKDLAPGSLPEPAAADDAKLLAESAARRKERAGSTDNTNVFDAHAHNSSQNSDVKPQRAFPLTSKHATTADTAVTKDDAASSSNQPPLRHKEAFAAGAAGLGAGALAKKHADDGLRDIKEDNAHKNLGEDTLAKEWDTVPENLDHPAHNYPSGADTVSHRRKSQELSEAGVIPISGSTLEKIKNKEEEKPLGEDTLDVWDTTPENLQKPASRHAAHAAAAHHEHSLAKEPSPAESRSSEDSPSGEKKHHGLLGIFHRHKDDKDAAANQNQRKSLSGPSANQPTQLDQKRRASDAAPSSHHRNPSDAQSSIPVPTVGAASTNAPSHGISQAQREHAPASKIPVAADHSTHDKLNSNTARAGMAGATLAGVAGGIGAAKYASAEDNKETIQPEQNVSHANPEHPRHAHSAPTQHAADFSATPSGVKPNENLARNTAQEPGYNVLMSGTPSGAQPMSTRGHFGKQAETTNEPGNYNKLASGTPSGVDTTAPVIKDTEHKRPINPADHMIIASGLPSHKSEKQQGPTTQQPSARRASEGVERNASAAAGRTDSEEGPYNKLASGTPSGVKISPHHSRRSSRSTAGPAELTEPVTHADHQDKDGIYRTLASGTATGVNVAAMHNNRDKAKDDVKDEIHEQSPMNALSAKQAAAGQPAHAGQHPKAALPPAESQSHQSGHSTVVLPTSLHEHKSQVSDLSASPIATTTNTQRRTQDHYKPVLTAEAPQQFMSPEVMPDVYTTSVPGRNSGAGSGPSIAPATTEPMRAKHMSPNVMPSNNIPESTGHAYGSAAAAQPTQAKDISPEDMPRAYTASAPGHSGAEKINNIPESTGHAYGSAAAAQPTQAKDISPEDMPRAYTASAPGHSGAEKINNIPESTGHPYGVAATQPSQAKDISPEQMPSAYTASAPGHSGAEKMNNIPESTGHAYGSGAAAQPSQAKDISPEEMPGTYTASAPGHSGAEKQNQKLAEPEISYAPAAASAAPRSTTTHAINPALAAASGAWAAASNPRTNVTGVQSVQTASQLANASSSAGKQQGVTGIYNHKPVLHKCQHCGQENDVSEVVETALKALKGEGELGRQY</sequence>
<feature type="region of interest" description="Disordered" evidence="1">
    <location>
        <begin position="1"/>
        <end position="281"/>
    </location>
</feature>
<feature type="compositionally biased region" description="Polar residues" evidence="1">
    <location>
        <begin position="987"/>
        <end position="1000"/>
    </location>
</feature>
<feature type="region of interest" description="Disordered" evidence="1">
    <location>
        <begin position="832"/>
        <end position="921"/>
    </location>
</feature>
<feature type="compositionally biased region" description="Basic and acidic residues" evidence="1">
    <location>
        <begin position="245"/>
        <end position="256"/>
    </location>
</feature>
<feature type="compositionally biased region" description="Polar residues" evidence="1">
    <location>
        <begin position="764"/>
        <end position="775"/>
    </location>
</feature>
<reference evidence="2" key="2">
    <citation type="submission" date="2023-06" db="EMBL/GenBank/DDBJ databases">
        <authorList>
            <consortium name="Lawrence Berkeley National Laboratory"/>
            <person name="Mondo S.J."/>
            <person name="Hensen N."/>
            <person name="Bonometti L."/>
            <person name="Westerberg I."/>
            <person name="Brannstrom I.O."/>
            <person name="Guillou S."/>
            <person name="Cros-Aarteil S."/>
            <person name="Calhoun S."/>
            <person name="Haridas S."/>
            <person name="Kuo A."/>
            <person name="Pangilinan J."/>
            <person name="Riley R."/>
            <person name="Labutti K."/>
            <person name="Andreopoulos B."/>
            <person name="Lipzen A."/>
            <person name="Chen C."/>
            <person name="Yanf M."/>
            <person name="Daum C."/>
            <person name="Ng V."/>
            <person name="Clum A."/>
            <person name="Steindorff A."/>
            <person name="Ohm R."/>
            <person name="Martin F."/>
            <person name="Silar P."/>
            <person name="Natvig D."/>
            <person name="Lalanne C."/>
            <person name="Gautier V."/>
            <person name="Ament-Velasquez S.L."/>
            <person name="Kruys A."/>
            <person name="Hutchinson M.I."/>
            <person name="Powell A.J."/>
            <person name="Barry K."/>
            <person name="Miller A.N."/>
            <person name="Grigoriev I.V."/>
            <person name="Debuchy R."/>
            <person name="Gladieux P."/>
            <person name="Thoren M.H."/>
            <person name="Johannesson H."/>
        </authorList>
    </citation>
    <scope>NUCLEOTIDE SEQUENCE</scope>
    <source>
        <strain evidence="2">CBS 626.80</strain>
    </source>
</reference>
<keyword evidence="3" id="KW-1185">Reference proteome</keyword>
<feature type="compositionally biased region" description="Polar residues" evidence="1">
    <location>
        <begin position="840"/>
        <end position="849"/>
    </location>
</feature>
<feature type="compositionally biased region" description="Polar residues" evidence="1">
    <location>
        <begin position="784"/>
        <end position="805"/>
    </location>
</feature>
<feature type="compositionally biased region" description="Basic and acidic residues" evidence="1">
    <location>
        <begin position="99"/>
        <end position="113"/>
    </location>
</feature>
<feature type="compositionally biased region" description="Basic and acidic residues" evidence="1">
    <location>
        <begin position="501"/>
        <end position="513"/>
    </location>
</feature>
<evidence type="ECO:0000313" key="2">
    <source>
        <dbReference type="EMBL" id="KAK3952317.1"/>
    </source>
</evidence>
<feature type="compositionally biased region" description="Basic residues" evidence="1">
    <location>
        <begin position="567"/>
        <end position="578"/>
    </location>
</feature>
<accession>A0AAN6NYN2</accession>
<organism evidence="2 3">
    <name type="scientific">Pseudoneurospora amorphoporcata</name>
    <dbReference type="NCBI Taxonomy" id="241081"/>
    <lineage>
        <taxon>Eukaryota</taxon>
        <taxon>Fungi</taxon>
        <taxon>Dikarya</taxon>
        <taxon>Ascomycota</taxon>
        <taxon>Pezizomycotina</taxon>
        <taxon>Sordariomycetes</taxon>
        <taxon>Sordariomycetidae</taxon>
        <taxon>Sordariales</taxon>
        <taxon>Sordariaceae</taxon>
        <taxon>Pseudoneurospora</taxon>
    </lineage>
</organism>
<feature type="compositionally biased region" description="Polar residues" evidence="1">
    <location>
        <begin position="625"/>
        <end position="651"/>
    </location>
</feature>
<feature type="region of interest" description="Disordered" evidence="1">
    <location>
        <begin position="956"/>
        <end position="1030"/>
    </location>
</feature>
<feature type="compositionally biased region" description="Polar residues" evidence="1">
    <location>
        <begin position="184"/>
        <end position="196"/>
    </location>
</feature>
<evidence type="ECO:0000313" key="3">
    <source>
        <dbReference type="Proteomes" id="UP001303222"/>
    </source>
</evidence>
<feature type="compositionally biased region" description="Basic and acidic residues" evidence="1">
    <location>
        <begin position="130"/>
        <end position="141"/>
    </location>
</feature>